<dbReference type="AlphaFoldDB" id="A0A2P2JV17"/>
<proteinExistence type="predicted"/>
<protein>
    <submittedName>
        <fullName evidence="1">Pleiotropic drug resistance protein 3</fullName>
    </submittedName>
</protein>
<reference evidence="1" key="1">
    <citation type="submission" date="2018-02" db="EMBL/GenBank/DDBJ databases">
        <title>Rhizophora mucronata_Transcriptome.</title>
        <authorList>
            <person name="Meera S.P."/>
            <person name="Sreeshan A."/>
            <person name="Augustine A."/>
        </authorList>
    </citation>
    <scope>NUCLEOTIDE SEQUENCE</scope>
    <source>
        <tissue evidence="1">Leaf</tissue>
    </source>
</reference>
<sequence length="47" mass="5420">MSCDLRAPHKFLFLLVSAGTTHQKLQKCQYLADEWCTQLFFLCPPCS</sequence>
<evidence type="ECO:0000313" key="1">
    <source>
        <dbReference type="EMBL" id="MBW97305.1"/>
    </source>
</evidence>
<dbReference type="EMBL" id="GGEC01016822">
    <property type="protein sequence ID" value="MBW97305.1"/>
    <property type="molecule type" value="Transcribed_RNA"/>
</dbReference>
<organism evidence="1">
    <name type="scientific">Rhizophora mucronata</name>
    <name type="common">Asiatic mangrove</name>
    <dbReference type="NCBI Taxonomy" id="61149"/>
    <lineage>
        <taxon>Eukaryota</taxon>
        <taxon>Viridiplantae</taxon>
        <taxon>Streptophyta</taxon>
        <taxon>Embryophyta</taxon>
        <taxon>Tracheophyta</taxon>
        <taxon>Spermatophyta</taxon>
        <taxon>Magnoliopsida</taxon>
        <taxon>eudicotyledons</taxon>
        <taxon>Gunneridae</taxon>
        <taxon>Pentapetalae</taxon>
        <taxon>rosids</taxon>
        <taxon>fabids</taxon>
        <taxon>Malpighiales</taxon>
        <taxon>Rhizophoraceae</taxon>
        <taxon>Rhizophora</taxon>
    </lineage>
</organism>
<name>A0A2P2JV17_RHIMU</name>
<accession>A0A2P2JV17</accession>